<gene>
    <name evidence="1" type="ORF">HPB49_004425</name>
</gene>
<evidence type="ECO:0000313" key="1">
    <source>
        <dbReference type="EMBL" id="KAH7978074.1"/>
    </source>
</evidence>
<name>A0ACB8DVE9_DERSI</name>
<protein>
    <submittedName>
        <fullName evidence="1">Uncharacterized protein</fullName>
    </submittedName>
</protein>
<organism evidence="1 2">
    <name type="scientific">Dermacentor silvarum</name>
    <name type="common">Tick</name>
    <dbReference type="NCBI Taxonomy" id="543639"/>
    <lineage>
        <taxon>Eukaryota</taxon>
        <taxon>Metazoa</taxon>
        <taxon>Ecdysozoa</taxon>
        <taxon>Arthropoda</taxon>
        <taxon>Chelicerata</taxon>
        <taxon>Arachnida</taxon>
        <taxon>Acari</taxon>
        <taxon>Parasitiformes</taxon>
        <taxon>Ixodida</taxon>
        <taxon>Ixodoidea</taxon>
        <taxon>Ixodidae</taxon>
        <taxon>Rhipicephalinae</taxon>
        <taxon>Dermacentor</taxon>
    </lineage>
</organism>
<dbReference type="Proteomes" id="UP000821865">
    <property type="component" value="Chromosome 1"/>
</dbReference>
<proteinExistence type="predicted"/>
<keyword evidence="2" id="KW-1185">Reference proteome</keyword>
<comment type="caution">
    <text evidence="1">The sequence shown here is derived from an EMBL/GenBank/DDBJ whole genome shotgun (WGS) entry which is preliminary data.</text>
</comment>
<sequence>MFNALTEKSKTMDVYSRHGGLVIDEIKLSEHLNVKSAGHVEGFVDLGDHTPADQKIVLADQGMVVLFQPLTDGMVVCIDGVEQTITPLIAEDGCRVRNGNGFAYRAQDGTLLTIFVDPTPDTSVPVPSTPPAADTVEPILSQSPGCFASDETQAVGTAAQPLAQSPEEEESRENDLWSGAKTRFFITKYMELKELLRKKGGFRQVSFIF</sequence>
<evidence type="ECO:0000313" key="2">
    <source>
        <dbReference type="Proteomes" id="UP000821865"/>
    </source>
</evidence>
<reference evidence="1" key="1">
    <citation type="submission" date="2020-05" db="EMBL/GenBank/DDBJ databases">
        <title>Large-scale comparative analyses of tick genomes elucidate their genetic diversity and vector capacities.</title>
        <authorList>
            <person name="Jia N."/>
            <person name="Wang J."/>
            <person name="Shi W."/>
            <person name="Du L."/>
            <person name="Sun Y."/>
            <person name="Zhan W."/>
            <person name="Jiang J."/>
            <person name="Wang Q."/>
            <person name="Zhang B."/>
            <person name="Ji P."/>
            <person name="Sakyi L.B."/>
            <person name="Cui X."/>
            <person name="Yuan T."/>
            <person name="Jiang B."/>
            <person name="Yang W."/>
            <person name="Lam T.T.-Y."/>
            <person name="Chang Q."/>
            <person name="Ding S."/>
            <person name="Wang X."/>
            <person name="Zhu J."/>
            <person name="Ruan X."/>
            <person name="Zhao L."/>
            <person name="Wei J."/>
            <person name="Que T."/>
            <person name="Du C."/>
            <person name="Cheng J."/>
            <person name="Dai P."/>
            <person name="Han X."/>
            <person name="Huang E."/>
            <person name="Gao Y."/>
            <person name="Liu J."/>
            <person name="Shao H."/>
            <person name="Ye R."/>
            <person name="Li L."/>
            <person name="Wei W."/>
            <person name="Wang X."/>
            <person name="Wang C."/>
            <person name="Yang T."/>
            <person name="Huo Q."/>
            <person name="Li W."/>
            <person name="Guo W."/>
            <person name="Chen H."/>
            <person name="Zhou L."/>
            <person name="Ni X."/>
            <person name="Tian J."/>
            <person name="Zhou Y."/>
            <person name="Sheng Y."/>
            <person name="Liu T."/>
            <person name="Pan Y."/>
            <person name="Xia L."/>
            <person name="Li J."/>
            <person name="Zhao F."/>
            <person name="Cao W."/>
        </authorList>
    </citation>
    <scope>NUCLEOTIDE SEQUENCE</scope>
    <source>
        <strain evidence="1">Dsil-2018</strain>
    </source>
</reference>
<accession>A0ACB8DVE9</accession>
<dbReference type="EMBL" id="CM023470">
    <property type="protein sequence ID" value="KAH7978074.1"/>
    <property type="molecule type" value="Genomic_DNA"/>
</dbReference>